<dbReference type="GO" id="GO:0003677">
    <property type="term" value="F:DNA binding"/>
    <property type="evidence" value="ECO:0007669"/>
    <property type="project" value="UniProtKB-KW"/>
</dbReference>
<dbReference type="InterPro" id="IPR001789">
    <property type="entry name" value="Sig_transdc_resp-reg_receiver"/>
</dbReference>
<dbReference type="PANTHER" id="PTHR43214">
    <property type="entry name" value="TWO-COMPONENT RESPONSE REGULATOR"/>
    <property type="match status" value="1"/>
</dbReference>
<dbReference type="InterPro" id="IPR058245">
    <property type="entry name" value="NreC/VraR/RcsB-like_REC"/>
</dbReference>
<keyword evidence="1 3" id="KW-0597">Phosphoprotein</keyword>
<dbReference type="Proteomes" id="UP000199537">
    <property type="component" value="Unassembled WGS sequence"/>
</dbReference>
<evidence type="ECO:0000259" key="5">
    <source>
        <dbReference type="PROSITE" id="PS50110"/>
    </source>
</evidence>
<dbReference type="OrthoDB" id="9797341at2"/>
<dbReference type="InterPro" id="IPR016032">
    <property type="entry name" value="Sig_transdc_resp-reg_C-effctor"/>
</dbReference>
<proteinExistence type="predicted"/>
<dbReference type="Pfam" id="PF00072">
    <property type="entry name" value="Response_reg"/>
    <property type="match status" value="1"/>
</dbReference>
<dbReference type="CDD" id="cd17535">
    <property type="entry name" value="REC_NarL-like"/>
    <property type="match status" value="1"/>
</dbReference>
<dbReference type="PROSITE" id="PS50043">
    <property type="entry name" value="HTH_LUXR_2"/>
    <property type="match status" value="1"/>
</dbReference>
<evidence type="ECO:0000256" key="3">
    <source>
        <dbReference type="PROSITE-ProRule" id="PRU00169"/>
    </source>
</evidence>
<gene>
    <name evidence="6" type="ORF">SAMN05660895_1994</name>
</gene>
<evidence type="ECO:0000259" key="4">
    <source>
        <dbReference type="PROSITE" id="PS50043"/>
    </source>
</evidence>
<dbReference type="Gene3D" id="3.40.50.2300">
    <property type="match status" value="1"/>
</dbReference>
<dbReference type="InterPro" id="IPR039420">
    <property type="entry name" value="WalR-like"/>
</dbReference>
<dbReference type="STRING" id="1393122.SAMN05660895_1994"/>
<dbReference type="AlphaFoldDB" id="A0A1I7NIF8"/>
<dbReference type="SUPFAM" id="SSF46894">
    <property type="entry name" value="C-terminal effector domain of the bipartite response regulators"/>
    <property type="match status" value="1"/>
</dbReference>
<dbReference type="CDD" id="cd06170">
    <property type="entry name" value="LuxR_C_like"/>
    <property type="match status" value="1"/>
</dbReference>
<dbReference type="InterPro" id="IPR011006">
    <property type="entry name" value="CheY-like_superfamily"/>
</dbReference>
<dbReference type="PANTHER" id="PTHR43214:SF37">
    <property type="entry name" value="TRANSCRIPTIONAL REGULATORY PROTEIN YDFI"/>
    <property type="match status" value="1"/>
</dbReference>
<dbReference type="PROSITE" id="PS00622">
    <property type="entry name" value="HTH_LUXR_1"/>
    <property type="match status" value="1"/>
</dbReference>
<dbReference type="PROSITE" id="PS50110">
    <property type="entry name" value="RESPONSE_REGULATORY"/>
    <property type="match status" value="1"/>
</dbReference>
<dbReference type="SMART" id="SM00421">
    <property type="entry name" value="HTH_LUXR"/>
    <property type="match status" value="1"/>
</dbReference>
<dbReference type="GO" id="GO:0000160">
    <property type="term" value="P:phosphorelay signal transduction system"/>
    <property type="evidence" value="ECO:0007669"/>
    <property type="project" value="InterPro"/>
</dbReference>
<feature type="domain" description="HTH luxR-type" evidence="4">
    <location>
        <begin position="143"/>
        <end position="208"/>
    </location>
</feature>
<dbReference type="RefSeq" id="WP_092460172.1">
    <property type="nucleotide sequence ID" value="NZ_FPCJ01000001.1"/>
</dbReference>
<feature type="modified residue" description="4-aspartylphosphate" evidence="3">
    <location>
        <position position="55"/>
    </location>
</feature>
<dbReference type="GO" id="GO:0006355">
    <property type="term" value="P:regulation of DNA-templated transcription"/>
    <property type="evidence" value="ECO:0007669"/>
    <property type="project" value="InterPro"/>
</dbReference>
<sequence>MILRIILFEDNEKLRKSLKLYLEQTGNYVVVADFGSCEGAGEMVATLRPDLVIMDIGMPYVSGIEGVRMIKEAYPETHVIIYTVFEDEDKLFDSLCAGASGYILKNTSLSYLHEAIRELQEGGVPMSPAIAQKVLQYFRQQAGHQNKYGLSGREMDVLRYLVKGYSYKMIADACHVSLATVQFHIRNIYHKLHVNCGREAVIKALKNKIV</sequence>
<dbReference type="PRINTS" id="PR00038">
    <property type="entry name" value="HTHLUXR"/>
</dbReference>
<keyword evidence="2 6" id="KW-0238">DNA-binding</keyword>
<evidence type="ECO:0000256" key="1">
    <source>
        <dbReference type="ARBA" id="ARBA00022553"/>
    </source>
</evidence>
<evidence type="ECO:0000313" key="6">
    <source>
        <dbReference type="EMBL" id="SFV34422.1"/>
    </source>
</evidence>
<dbReference type="SUPFAM" id="SSF52172">
    <property type="entry name" value="CheY-like"/>
    <property type="match status" value="1"/>
</dbReference>
<dbReference type="EMBL" id="FPCJ01000001">
    <property type="protein sequence ID" value="SFV34422.1"/>
    <property type="molecule type" value="Genomic_DNA"/>
</dbReference>
<evidence type="ECO:0000313" key="7">
    <source>
        <dbReference type="Proteomes" id="UP000199537"/>
    </source>
</evidence>
<reference evidence="7" key="1">
    <citation type="submission" date="2016-10" db="EMBL/GenBank/DDBJ databases">
        <authorList>
            <person name="Varghese N."/>
            <person name="Submissions S."/>
        </authorList>
    </citation>
    <scope>NUCLEOTIDE SEQUENCE [LARGE SCALE GENOMIC DNA]</scope>
    <source>
        <strain evidence="7">DSM 14807</strain>
    </source>
</reference>
<protein>
    <submittedName>
        <fullName evidence="6">DNA-binding response regulator, NarL/FixJ family, contains REC and HTH domains</fullName>
    </submittedName>
</protein>
<organism evidence="6 7">
    <name type="scientific">Thermoflavifilum thermophilum</name>
    <dbReference type="NCBI Taxonomy" id="1393122"/>
    <lineage>
        <taxon>Bacteria</taxon>
        <taxon>Pseudomonadati</taxon>
        <taxon>Bacteroidota</taxon>
        <taxon>Chitinophagia</taxon>
        <taxon>Chitinophagales</taxon>
        <taxon>Chitinophagaceae</taxon>
        <taxon>Thermoflavifilum</taxon>
    </lineage>
</organism>
<dbReference type="Pfam" id="PF00196">
    <property type="entry name" value="GerE"/>
    <property type="match status" value="1"/>
</dbReference>
<feature type="domain" description="Response regulatory" evidence="5">
    <location>
        <begin position="4"/>
        <end position="120"/>
    </location>
</feature>
<evidence type="ECO:0000256" key="2">
    <source>
        <dbReference type="ARBA" id="ARBA00023125"/>
    </source>
</evidence>
<accession>A0A1I7NIF8</accession>
<name>A0A1I7NIF8_9BACT</name>
<keyword evidence="7" id="KW-1185">Reference proteome</keyword>
<dbReference type="SMART" id="SM00448">
    <property type="entry name" value="REC"/>
    <property type="match status" value="1"/>
</dbReference>
<dbReference type="InterPro" id="IPR000792">
    <property type="entry name" value="Tscrpt_reg_LuxR_C"/>
</dbReference>